<feature type="region of interest" description="Disordered" evidence="1">
    <location>
        <begin position="43"/>
        <end position="63"/>
    </location>
</feature>
<sequence>MLSICYAVSMLFCGQQSSLGECHHVTTHFCSSFFVCLLKDWGKGQGSQGDDARASAESGGKSGVPFIRRPVVFHSVCWNHALNVDQRWPRNPTELARSFDER</sequence>
<evidence type="ECO:0000313" key="2">
    <source>
        <dbReference type="EMBL" id="KAK1690609.1"/>
    </source>
</evidence>
<protein>
    <submittedName>
        <fullName evidence="2">Uncharacterized protein</fullName>
    </submittedName>
</protein>
<reference evidence="2" key="1">
    <citation type="submission" date="2021-06" db="EMBL/GenBank/DDBJ databases">
        <title>Comparative genomics, transcriptomics and evolutionary studies reveal genomic signatures of adaptation to plant cell wall in hemibiotrophic fungi.</title>
        <authorList>
            <consortium name="DOE Joint Genome Institute"/>
            <person name="Baroncelli R."/>
            <person name="Diaz J.F."/>
            <person name="Benocci T."/>
            <person name="Peng M."/>
            <person name="Battaglia E."/>
            <person name="Haridas S."/>
            <person name="Andreopoulos W."/>
            <person name="Labutti K."/>
            <person name="Pangilinan J."/>
            <person name="Floch G.L."/>
            <person name="Makela M.R."/>
            <person name="Henrissat B."/>
            <person name="Grigoriev I.V."/>
            <person name="Crouch J.A."/>
            <person name="De Vries R.P."/>
            <person name="Sukno S.A."/>
            <person name="Thon M.R."/>
        </authorList>
    </citation>
    <scope>NUCLEOTIDE SEQUENCE</scope>
    <source>
        <strain evidence="2">CBS 193.32</strain>
    </source>
</reference>
<comment type="caution">
    <text evidence="2">The sequence shown here is derived from an EMBL/GenBank/DDBJ whole genome shotgun (WGS) entry which is preliminary data.</text>
</comment>
<keyword evidence="3" id="KW-1185">Reference proteome</keyword>
<organism evidence="2 3">
    <name type="scientific">Colletotrichum godetiae</name>
    <dbReference type="NCBI Taxonomy" id="1209918"/>
    <lineage>
        <taxon>Eukaryota</taxon>
        <taxon>Fungi</taxon>
        <taxon>Dikarya</taxon>
        <taxon>Ascomycota</taxon>
        <taxon>Pezizomycotina</taxon>
        <taxon>Sordariomycetes</taxon>
        <taxon>Hypocreomycetidae</taxon>
        <taxon>Glomerellales</taxon>
        <taxon>Glomerellaceae</taxon>
        <taxon>Colletotrichum</taxon>
        <taxon>Colletotrichum acutatum species complex</taxon>
    </lineage>
</organism>
<dbReference type="RefSeq" id="XP_060434304.1">
    <property type="nucleotide sequence ID" value="XM_060566622.1"/>
</dbReference>
<dbReference type="EMBL" id="JAHMHR010000005">
    <property type="protein sequence ID" value="KAK1690609.1"/>
    <property type="molecule type" value="Genomic_DNA"/>
</dbReference>
<dbReference type="AlphaFoldDB" id="A0AAJ0EX44"/>
<evidence type="ECO:0000256" key="1">
    <source>
        <dbReference type="SAM" id="MobiDB-lite"/>
    </source>
</evidence>
<dbReference type="Proteomes" id="UP001224890">
    <property type="component" value="Unassembled WGS sequence"/>
</dbReference>
<accession>A0AAJ0EX44</accession>
<proteinExistence type="predicted"/>
<evidence type="ECO:0000313" key="3">
    <source>
        <dbReference type="Proteomes" id="UP001224890"/>
    </source>
</evidence>
<dbReference type="GeneID" id="85451148"/>
<gene>
    <name evidence="2" type="ORF">BDP55DRAFT_300358</name>
</gene>
<name>A0AAJ0EX44_9PEZI</name>